<comment type="caution">
    <text evidence="1">The sequence shown here is derived from an EMBL/GenBank/DDBJ whole genome shotgun (WGS) entry which is preliminary data.</text>
</comment>
<dbReference type="EMBL" id="BSTI01000002">
    <property type="protein sequence ID" value="GLY64284.1"/>
    <property type="molecule type" value="Genomic_DNA"/>
</dbReference>
<evidence type="ECO:0000313" key="1">
    <source>
        <dbReference type="EMBL" id="GLY64284.1"/>
    </source>
</evidence>
<dbReference type="RefSeq" id="WP_285485971.1">
    <property type="nucleotide sequence ID" value="NZ_BSTI01000002.1"/>
</dbReference>
<gene>
    <name evidence="1" type="ORF">Atai01_09030</name>
</gene>
<keyword evidence="2" id="KW-1185">Reference proteome</keyword>
<accession>A0A9W6VEX8</accession>
<protein>
    <submittedName>
        <fullName evidence="1">Uncharacterized protein</fullName>
    </submittedName>
</protein>
<dbReference type="Proteomes" id="UP001165136">
    <property type="component" value="Unassembled WGS sequence"/>
</dbReference>
<organism evidence="1 2">
    <name type="scientific">Amycolatopsis taiwanensis</name>
    <dbReference type="NCBI Taxonomy" id="342230"/>
    <lineage>
        <taxon>Bacteria</taxon>
        <taxon>Bacillati</taxon>
        <taxon>Actinomycetota</taxon>
        <taxon>Actinomycetes</taxon>
        <taxon>Pseudonocardiales</taxon>
        <taxon>Pseudonocardiaceae</taxon>
        <taxon>Amycolatopsis</taxon>
    </lineage>
</organism>
<proteinExistence type="predicted"/>
<sequence>MIAHAWLSSSDQLSPGTELYSSDRTFRWYDYTPSHSQLLLRSDGSADRTRVDVLFKPVDVMKVRSHYRGLRIRCATPAEQVRVQAETPEAGSHDPAGDKFDQGYRYFVLEPAEGGFDYIVARAVGWHEDYDLGEPSYFADPSGGSAPWSPPPKPRWAQTPLDGVTGGLGTPMATVDELVDAIRTTGNLPAEDRFRYRYIHVLTARHNQQRAGDTYAIGAFLTRDEAERQQQEMTDRYPDFTYTINAVPIGI</sequence>
<dbReference type="AlphaFoldDB" id="A0A9W6VEX8"/>
<name>A0A9W6VEX8_9PSEU</name>
<evidence type="ECO:0000313" key="2">
    <source>
        <dbReference type="Proteomes" id="UP001165136"/>
    </source>
</evidence>
<reference evidence="1" key="1">
    <citation type="submission" date="2023-03" db="EMBL/GenBank/DDBJ databases">
        <title>Amycolatopsis taiwanensis NBRC 103393.</title>
        <authorList>
            <person name="Ichikawa N."/>
            <person name="Sato H."/>
            <person name="Tonouchi N."/>
        </authorList>
    </citation>
    <scope>NUCLEOTIDE SEQUENCE</scope>
    <source>
        <strain evidence="1">NBRC 103393</strain>
    </source>
</reference>